<dbReference type="Proteomes" id="UP000824890">
    <property type="component" value="Unassembled WGS sequence"/>
</dbReference>
<dbReference type="InterPro" id="IPR002921">
    <property type="entry name" value="Fungal_lipase-type"/>
</dbReference>
<dbReference type="Gene3D" id="3.40.50.1820">
    <property type="entry name" value="alpha/beta hydrolase"/>
    <property type="match status" value="1"/>
</dbReference>
<sequence length="912" mass="102473">MSKIYKFTVKRKGVRYHFRQEDTGLPQKSPEERRIHFPSSSSSLVLIDLITHEFSATTLLPPSTTPFRESLITKAKANSFSCCAQSETTKQSSLETSLSENQEPERPPFDINLAVILAGFAFESYATPPENIGKREVNAAGCKTLFLSESFVRQVYDGQLFIKLKRGFDFPALDPWGTSDPYVVMDLDGQAAKSKTKWGQVSCNFLLNFIDRTKEPKWNEDFVLNIKLPPAKKIQSTIMLFDERQIAAWDANLVTPHKRMGNSEVDLDCICDGNLHEVLVELDGIGGGGKVQLEIRYKGFEEIEDEKKWWKLPFISEFLKRNEIESVLSNLVDSDAIPARQFVEYAFGQLKSLNDTPLKNTELRNNNMDGSEDDKNSSFEDSLDTKHSSEDKEGDDDGSSNESGSIRSESNLWDSFPDIVSQNIVQKLGLPSPKKLKLDGMEILEKFGLQSRKTAEAGYIESGLATADTREVDDEKEGGQLATNAPKSSIADMKNATQELLKQADNVFGALMVLKAVVPQLSKNGLGTEKVSEKNGGSDFSKSEKLSGLVNVDGEDEKNAEEMKTLFSSAESAMEAWAMLATALGHPSFIKSEFEKLCFLDNDITDTQVAIWRDARRKRVVIAFRGTEQTKWKDLQTDLMLVPVGLNPERIGGDFKEEVQVHSGFLSAYDSVRIRIISLLKMAIGYIDDVAEHEDKWHVYVTGHSLGGALATLLAIELASSQLAKRGAITVTMYNFGSPRVGNKKFADVYNQKVKDSWRVVNHRDIIPTVPRLMGYCHVAHPVYLAAGEVQNMDFQKDGYHGEVIGEATPDILVSRFMKGEKELVEQVLQTEIKLFNAIRDGSALMQHMEDFYYVTLLEIWKELKRLVYDQWERAMANMRASNGSLHLHRIHTVYQFTRDKHQLGCIVFSFD</sequence>
<dbReference type="Pfam" id="PF01764">
    <property type="entry name" value="Lipase_3"/>
    <property type="match status" value="1"/>
</dbReference>
<dbReference type="Pfam" id="PF00168">
    <property type="entry name" value="C2"/>
    <property type="match status" value="1"/>
</dbReference>
<dbReference type="CDD" id="cd00030">
    <property type="entry name" value="C2"/>
    <property type="match status" value="1"/>
</dbReference>
<feature type="domain" description="C2" evidence="3">
    <location>
        <begin position="141"/>
        <end position="280"/>
    </location>
</feature>
<dbReference type="SUPFAM" id="SSF49562">
    <property type="entry name" value="C2 domain (Calcium/lipid-binding domain, CaLB)"/>
    <property type="match status" value="1"/>
</dbReference>
<dbReference type="CDD" id="cd00519">
    <property type="entry name" value="Lipase_3"/>
    <property type="match status" value="1"/>
</dbReference>
<protein>
    <recommendedName>
        <fullName evidence="3">C2 domain-containing protein</fullName>
    </recommendedName>
</protein>
<evidence type="ECO:0000313" key="5">
    <source>
        <dbReference type="Proteomes" id="UP000824890"/>
    </source>
</evidence>
<keyword evidence="1" id="KW-0378">Hydrolase</keyword>
<dbReference type="EMBL" id="JAGKQM010000014">
    <property type="protein sequence ID" value="KAH0885270.1"/>
    <property type="molecule type" value="Genomic_DNA"/>
</dbReference>
<comment type="caution">
    <text evidence="4">The sequence shown here is derived from an EMBL/GenBank/DDBJ whole genome shotgun (WGS) entry which is preliminary data.</text>
</comment>
<feature type="compositionally biased region" description="Polar residues" evidence="2">
    <location>
        <begin position="358"/>
        <end position="369"/>
    </location>
</feature>
<feature type="compositionally biased region" description="Low complexity" evidence="2">
    <location>
        <begin position="400"/>
        <end position="410"/>
    </location>
</feature>
<proteinExistence type="predicted"/>
<dbReference type="InterPro" id="IPR035892">
    <property type="entry name" value="C2_domain_sf"/>
</dbReference>
<evidence type="ECO:0000259" key="3">
    <source>
        <dbReference type="PROSITE" id="PS50004"/>
    </source>
</evidence>
<evidence type="ECO:0000256" key="1">
    <source>
        <dbReference type="ARBA" id="ARBA00022801"/>
    </source>
</evidence>
<dbReference type="PROSITE" id="PS50004">
    <property type="entry name" value="C2"/>
    <property type="match status" value="1"/>
</dbReference>
<feature type="compositionally biased region" description="Basic and acidic residues" evidence="2">
    <location>
        <begin position="373"/>
        <end position="391"/>
    </location>
</feature>
<name>A0ABQ7ZYD6_BRANA</name>
<reference evidence="4 5" key="1">
    <citation type="submission" date="2021-05" db="EMBL/GenBank/DDBJ databases">
        <title>Genome Assembly of Synthetic Allotetraploid Brassica napus Reveals Homoeologous Exchanges between Subgenomes.</title>
        <authorList>
            <person name="Davis J.T."/>
        </authorList>
    </citation>
    <scope>NUCLEOTIDE SEQUENCE [LARGE SCALE GENOMIC DNA]</scope>
    <source>
        <strain evidence="5">cv. Da-Ae</strain>
        <tissue evidence="4">Seedling</tissue>
    </source>
</reference>
<accession>A0ABQ7ZYD6</accession>
<dbReference type="PANTHER" id="PTHR47759:SF2">
    <property type="entry name" value="TRIGLYCERIDE LIPASE"/>
    <property type="match status" value="1"/>
</dbReference>
<dbReference type="SMART" id="SM00239">
    <property type="entry name" value="C2"/>
    <property type="match status" value="1"/>
</dbReference>
<evidence type="ECO:0000256" key="2">
    <source>
        <dbReference type="SAM" id="MobiDB-lite"/>
    </source>
</evidence>
<organism evidence="4 5">
    <name type="scientific">Brassica napus</name>
    <name type="common">Rape</name>
    <dbReference type="NCBI Taxonomy" id="3708"/>
    <lineage>
        <taxon>Eukaryota</taxon>
        <taxon>Viridiplantae</taxon>
        <taxon>Streptophyta</taxon>
        <taxon>Embryophyta</taxon>
        <taxon>Tracheophyta</taxon>
        <taxon>Spermatophyta</taxon>
        <taxon>Magnoliopsida</taxon>
        <taxon>eudicotyledons</taxon>
        <taxon>Gunneridae</taxon>
        <taxon>Pentapetalae</taxon>
        <taxon>rosids</taxon>
        <taxon>malvids</taxon>
        <taxon>Brassicales</taxon>
        <taxon>Brassicaceae</taxon>
        <taxon>Brassiceae</taxon>
        <taxon>Brassica</taxon>
    </lineage>
</organism>
<feature type="region of interest" description="Disordered" evidence="2">
    <location>
        <begin position="358"/>
        <end position="410"/>
    </location>
</feature>
<dbReference type="InterPro" id="IPR029058">
    <property type="entry name" value="AB_hydrolase_fold"/>
</dbReference>
<keyword evidence="5" id="KW-1185">Reference proteome</keyword>
<gene>
    <name evidence="4" type="ORF">HID58_061366</name>
</gene>
<dbReference type="InterPro" id="IPR000008">
    <property type="entry name" value="C2_dom"/>
</dbReference>
<evidence type="ECO:0000313" key="4">
    <source>
        <dbReference type="EMBL" id="KAH0885270.1"/>
    </source>
</evidence>
<dbReference type="PANTHER" id="PTHR47759">
    <property type="entry name" value="OS04G0509100 PROTEIN"/>
    <property type="match status" value="1"/>
</dbReference>
<dbReference type="Gene3D" id="2.60.40.150">
    <property type="entry name" value="C2 domain"/>
    <property type="match status" value="1"/>
</dbReference>
<dbReference type="SUPFAM" id="SSF53474">
    <property type="entry name" value="alpha/beta-Hydrolases"/>
    <property type="match status" value="1"/>
</dbReference>